<dbReference type="InterPro" id="IPR025846">
    <property type="entry name" value="TBL_N"/>
</dbReference>
<reference evidence="10" key="1">
    <citation type="submission" date="2019-09" db="EMBL/GenBank/DDBJ databases">
        <title>Draft genome information of white flower Hibiscus syriacus.</title>
        <authorList>
            <person name="Kim Y.-M."/>
        </authorList>
    </citation>
    <scope>NUCLEOTIDE SEQUENCE [LARGE SCALE GENOMIC DNA]</scope>
    <source>
        <strain evidence="10">YM2019G1</strain>
    </source>
</reference>
<proteinExistence type="inferred from homology"/>
<dbReference type="Pfam" id="PF14416">
    <property type="entry name" value="PMR5N"/>
    <property type="match status" value="1"/>
</dbReference>
<dbReference type="PANTHER" id="PTHR32285:SF13">
    <property type="entry name" value="TRICHOME BIREFRINGENCE-LIKE N-TERMINAL DOMAIN-CONTAINING PROTEIN"/>
    <property type="match status" value="1"/>
</dbReference>
<dbReference type="InterPro" id="IPR029962">
    <property type="entry name" value="TBL"/>
</dbReference>
<organism evidence="10 11">
    <name type="scientific">Hibiscus syriacus</name>
    <name type="common">Rose of Sharon</name>
    <dbReference type="NCBI Taxonomy" id="106335"/>
    <lineage>
        <taxon>Eukaryota</taxon>
        <taxon>Viridiplantae</taxon>
        <taxon>Streptophyta</taxon>
        <taxon>Embryophyta</taxon>
        <taxon>Tracheophyta</taxon>
        <taxon>Spermatophyta</taxon>
        <taxon>Magnoliopsida</taxon>
        <taxon>eudicotyledons</taxon>
        <taxon>Gunneridae</taxon>
        <taxon>Pentapetalae</taxon>
        <taxon>rosids</taxon>
        <taxon>malvids</taxon>
        <taxon>Malvales</taxon>
        <taxon>Malvaceae</taxon>
        <taxon>Malvoideae</taxon>
        <taxon>Hibiscus</taxon>
    </lineage>
</organism>
<gene>
    <name evidence="10" type="ORF">F3Y22_tig00110783pilonHSYRG00333</name>
</gene>
<dbReference type="InterPro" id="IPR026057">
    <property type="entry name" value="TBL_C"/>
</dbReference>
<evidence type="ECO:0000259" key="9">
    <source>
        <dbReference type="Pfam" id="PF14416"/>
    </source>
</evidence>
<feature type="transmembrane region" description="Helical" evidence="7">
    <location>
        <begin position="12"/>
        <end position="31"/>
    </location>
</feature>
<evidence type="ECO:0000256" key="5">
    <source>
        <dbReference type="ARBA" id="ARBA00022989"/>
    </source>
</evidence>
<keyword evidence="4" id="KW-0735">Signal-anchor</keyword>
<feature type="domain" description="Trichome birefringence-like C-terminal" evidence="8">
    <location>
        <begin position="72"/>
        <end position="117"/>
    </location>
</feature>
<evidence type="ECO:0000313" key="11">
    <source>
        <dbReference type="Proteomes" id="UP000436088"/>
    </source>
</evidence>
<keyword evidence="11" id="KW-1185">Reference proteome</keyword>
<dbReference type="EMBL" id="VEPZ02001110">
    <property type="protein sequence ID" value="KAE8694482.1"/>
    <property type="molecule type" value="Genomic_DNA"/>
</dbReference>
<dbReference type="PANTHER" id="PTHR32285">
    <property type="entry name" value="PROTEIN TRICHOME BIREFRINGENCE-LIKE 9-RELATED"/>
    <property type="match status" value="1"/>
</dbReference>
<dbReference type="GO" id="GO:0005794">
    <property type="term" value="C:Golgi apparatus"/>
    <property type="evidence" value="ECO:0007669"/>
    <property type="project" value="TreeGrafter"/>
</dbReference>
<comment type="caution">
    <text evidence="10">The sequence shown here is derived from an EMBL/GenBank/DDBJ whole genome shotgun (WGS) entry which is preliminary data.</text>
</comment>
<dbReference type="GO" id="GO:0016413">
    <property type="term" value="F:O-acetyltransferase activity"/>
    <property type="evidence" value="ECO:0007669"/>
    <property type="project" value="InterPro"/>
</dbReference>
<feature type="domain" description="Trichome birefringence-like C-terminal" evidence="8">
    <location>
        <begin position="130"/>
        <end position="309"/>
    </location>
</feature>
<evidence type="ECO:0000259" key="8">
    <source>
        <dbReference type="Pfam" id="PF13839"/>
    </source>
</evidence>
<comment type="similarity">
    <text evidence="2">Belongs to the PC-esterase family. TBL subfamily.</text>
</comment>
<comment type="subcellular location">
    <subcellularLocation>
        <location evidence="1">Membrane</location>
        <topology evidence="1">Single-pass membrane protein</topology>
    </subcellularLocation>
</comment>
<evidence type="ECO:0000256" key="3">
    <source>
        <dbReference type="ARBA" id="ARBA00022692"/>
    </source>
</evidence>
<name>A0A6A2ZTH7_HIBSY</name>
<evidence type="ECO:0000313" key="10">
    <source>
        <dbReference type="EMBL" id="KAE8694482.1"/>
    </source>
</evidence>
<evidence type="ECO:0000256" key="4">
    <source>
        <dbReference type="ARBA" id="ARBA00022968"/>
    </source>
</evidence>
<dbReference type="Pfam" id="PF13839">
    <property type="entry name" value="PC-Esterase"/>
    <property type="match status" value="3"/>
</dbReference>
<keyword evidence="3 7" id="KW-0812">Transmembrane</keyword>
<dbReference type="Proteomes" id="UP000436088">
    <property type="component" value="Unassembled WGS sequence"/>
</dbReference>
<dbReference type="AlphaFoldDB" id="A0A6A2ZTH7"/>
<dbReference type="GO" id="GO:0016020">
    <property type="term" value="C:membrane"/>
    <property type="evidence" value="ECO:0007669"/>
    <property type="project" value="UniProtKB-SubCell"/>
</dbReference>
<sequence>MEKSVDKTVSTKVFIFTLSLILSSSITFSFLRSPYYSNETCRLIVDQHNCIKFGRPDTEFMKWRWKPDDCELPRFDAAQFLEFVRGNSMAFVRDSVARNQMESLLCLLAHEAYPEAISHNSKRWAADINGNSNNGIFSLYLDEPDEEWANEIEKFDYLIVSAGQWFFRSMQFYQNGQIVGCYACNQNNITSISKYHGYRTAFRTALGTLASHKNYTGTTFLQPFSAAHYENGEWDKGGNCGRTRPISSNESKMEEVNMEFYLIQVDELRKAKEKGKKRGLRFKVINSTEIMWLRPDGHPNRYGKFMKKKATLNHFKLSENAAATSHSPQKLRQEFSVLGVYISGSISRGYNSQYFSRKKNYFQCWFYAHYNFTLAAFWSPFLVKSGAAEINGLISIYLDEADDEWTNEIEQFDYVIVSVGQWFFRPLLFYWSSQLIGCHICNQNNVTSISKYYAYKMAFRTAFKTLLSLKNYTCTTFLRTFLASHFENGDWDKGGNCGRTRPFTGNEMKLQEFNTEFYWVQVEELRKAEEEGKKIGLRFEVINATEIMWQRPDGHPNGYGHSLHKNATVYDCVHWCLPGPIDT</sequence>
<evidence type="ECO:0000256" key="6">
    <source>
        <dbReference type="ARBA" id="ARBA00023136"/>
    </source>
</evidence>
<evidence type="ECO:0000256" key="2">
    <source>
        <dbReference type="ARBA" id="ARBA00007727"/>
    </source>
</evidence>
<feature type="domain" description="Trichome birefringence-like N-terminal" evidence="9">
    <location>
        <begin position="33"/>
        <end position="71"/>
    </location>
</feature>
<keyword evidence="5 7" id="KW-1133">Transmembrane helix</keyword>
<evidence type="ECO:0000256" key="7">
    <source>
        <dbReference type="SAM" id="Phobius"/>
    </source>
</evidence>
<keyword evidence="6 7" id="KW-0472">Membrane</keyword>
<feature type="domain" description="Trichome birefringence-like C-terminal" evidence="8">
    <location>
        <begin position="353"/>
        <end position="583"/>
    </location>
</feature>
<protein>
    <submittedName>
        <fullName evidence="10">Trichome birefringence-like 19</fullName>
    </submittedName>
</protein>
<evidence type="ECO:0000256" key="1">
    <source>
        <dbReference type="ARBA" id="ARBA00004167"/>
    </source>
</evidence>
<accession>A0A6A2ZTH7</accession>